<sequence length="141" mass="16133">MRRIAHISRYVPTIPIHRELGLETIQDYMVKQAQAFYQTTADHPNPLIRVLCQYDIEDKWRYNRPSDVDTTHSVYHRTTFQDTQGMKKVCRHRKVYTSCVQAIQYTGATDPASHGAASVTTGFSDIKELPPIPGSSTSQRH</sequence>
<reference evidence="1 2" key="1">
    <citation type="submission" date="2023-02" db="EMBL/GenBank/DDBJ databases">
        <title>LHISI_Scaffold_Assembly.</title>
        <authorList>
            <person name="Stuart O.P."/>
            <person name="Cleave R."/>
            <person name="Magrath M.J.L."/>
            <person name="Mikheyev A.S."/>
        </authorList>
    </citation>
    <scope>NUCLEOTIDE SEQUENCE [LARGE SCALE GENOMIC DNA]</scope>
    <source>
        <strain evidence="1">Daus_M_001</strain>
        <tissue evidence="1">Leg muscle</tissue>
    </source>
</reference>
<accession>A0ABQ9I6F2</accession>
<organism evidence="1 2">
    <name type="scientific">Dryococelus australis</name>
    <dbReference type="NCBI Taxonomy" id="614101"/>
    <lineage>
        <taxon>Eukaryota</taxon>
        <taxon>Metazoa</taxon>
        <taxon>Ecdysozoa</taxon>
        <taxon>Arthropoda</taxon>
        <taxon>Hexapoda</taxon>
        <taxon>Insecta</taxon>
        <taxon>Pterygota</taxon>
        <taxon>Neoptera</taxon>
        <taxon>Polyneoptera</taxon>
        <taxon>Phasmatodea</taxon>
        <taxon>Verophasmatodea</taxon>
        <taxon>Anareolatae</taxon>
        <taxon>Phasmatidae</taxon>
        <taxon>Eurycanthinae</taxon>
        <taxon>Dryococelus</taxon>
    </lineage>
</organism>
<name>A0ABQ9I6F2_9NEOP</name>
<evidence type="ECO:0000313" key="1">
    <source>
        <dbReference type="EMBL" id="KAJ8891951.1"/>
    </source>
</evidence>
<comment type="caution">
    <text evidence="1">The sequence shown here is derived from an EMBL/GenBank/DDBJ whole genome shotgun (WGS) entry which is preliminary data.</text>
</comment>
<dbReference type="EMBL" id="JARBHB010000002">
    <property type="protein sequence ID" value="KAJ8891951.1"/>
    <property type="molecule type" value="Genomic_DNA"/>
</dbReference>
<protein>
    <submittedName>
        <fullName evidence="1">Uncharacterized protein</fullName>
    </submittedName>
</protein>
<evidence type="ECO:0000313" key="2">
    <source>
        <dbReference type="Proteomes" id="UP001159363"/>
    </source>
</evidence>
<dbReference type="Proteomes" id="UP001159363">
    <property type="component" value="Chromosome 2"/>
</dbReference>
<keyword evidence="2" id="KW-1185">Reference proteome</keyword>
<proteinExistence type="predicted"/>
<gene>
    <name evidence="1" type="ORF">PR048_004516</name>
</gene>